<dbReference type="GO" id="GO:0003676">
    <property type="term" value="F:nucleic acid binding"/>
    <property type="evidence" value="ECO:0007669"/>
    <property type="project" value="InterPro"/>
</dbReference>
<dbReference type="OrthoDB" id="7477527at2759"/>
<gene>
    <name evidence="3" type="ORF">FOL47_001673</name>
</gene>
<feature type="non-terminal residue" evidence="3">
    <location>
        <position position="974"/>
    </location>
</feature>
<organism evidence="3 4">
    <name type="scientific">Perkinsus chesapeaki</name>
    <name type="common">Clam parasite</name>
    <name type="synonym">Perkinsus andrewsi</name>
    <dbReference type="NCBI Taxonomy" id="330153"/>
    <lineage>
        <taxon>Eukaryota</taxon>
        <taxon>Sar</taxon>
        <taxon>Alveolata</taxon>
        <taxon>Perkinsozoa</taxon>
        <taxon>Perkinsea</taxon>
        <taxon>Perkinsida</taxon>
        <taxon>Perkinsidae</taxon>
        <taxon>Perkinsus</taxon>
    </lineage>
</organism>
<dbReference type="AlphaFoldDB" id="A0A7J6KSN3"/>
<dbReference type="InterPro" id="IPR043502">
    <property type="entry name" value="DNA/RNA_pol_sf"/>
</dbReference>
<evidence type="ECO:0000313" key="4">
    <source>
        <dbReference type="Proteomes" id="UP000591131"/>
    </source>
</evidence>
<dbReference type="SUPFAM" id="SSF53098">
    <property type="entry name" value="Ribonuclease H-like"/>
    <property type="match status" value="1"/>
</dbReference>
<sequence>PHQDEGTIALVPSADELALTQQILLKLEGTRPMALTPSFDITLRPLAEGEPKDTPEQTHTWEILIPSPPSNGPYELGPQYGAPLYHKLSSENRIKFDELVGEYIQSGWWVRRSAEKTTPREGQPAELPLSQVFLLTKAKKPRLVIDCRPLNKLFPKSSSPSLKIWLLLLNLRMLGPPKVAFADIKSAFYRIRQDPPLVLKANELWETTRMPFGVQWGPAGLFSSGGSAIAAVEEEPAIVAMAIYLICLLFVDDLSVAGRKIGPVLRIIVILLRLMGFAIALLKFKAITSLDCDEDLAEAEIPVVRAAEILSCEVSYSKVGDTPMLTTSCQREGRLNECMAFLASQGEPSKAQMYSLAGNLSYDPLKQHPVERYVADEVRSMTAGWPEWYAPVKLEGTQKARYEAVMKWVGELGRAGLDEPTGCAHLSPLYDASELLIEGFADASLVGGGFVIYCRSKDSPESARVPLWFEAWRQKHRRWHSNRRELAAALRCVQAVVDLLQVRRDHLKPYVPSKVVLSFDNKATVQWCTSTGIDNQILMLDIILDEKEMDTHHLADRVAEGCRTVQEAATGVAYVRTVLHILKQNAEINKGERAVAGFRQSKRLKNSAKLKVVVPERGAEADTLALARTAQGARYANYEPKEADVIALRDGVAYMKVYTLSQSIEYRPIIPLRTSPRLVRLIVSEAHRATSHGSVDATAAKVHTFYVEGLREAIRSYLDKCPGCQIVHSKPRWTLAVGSHSYDMKRLIEEGLPFTVVYCDFLALGGHIKAFTTVCLATGATEWILAEAESIQGAVRAYHALLTRVGHSVKYMHVDTASYFQSDRFRDAMKSLNVTVVYAKSRSPWMQGKIEKLHDLGMRRVRSLFLKANQASPSKLTQAVLDYVTLLLNTRPVGARVNQREEVVTYDTLVRGYTRPTNPFAPPELGVKVARAVRTLIMESRWSELKLKSQKSGAVKSRKNPDNSESLEVGDLAL</sequence>
<feature type="region of interest" description="Disordered" evidence="1">
    <location>
        <begin position="949"/>
        <end position="974"/>
    </location>
</feature>
<dbReference type="Pfam" id="PF17921">
    <property type="entry name" value="Integrase_H2C2"/>
    <property type="match status" value="1"/>
</dbReference>
<protein>
    <recommendedName>
        <fullName evidence="2">Integrase catalytic domain-containing protein</fullName>
    </recommendedName>
</protein>
<dbReference type="GO" id="GO:0015074">
    <property type="term" value="P:DNA integration"/>
    <property type="evidence" value="ECO:0007669"/>
    <property type="project" value="InterPro"/>
</dbReference>
<dbReference type="Gene3D" id="3.30.420.10">
    <property type="entry name" value="Ribonuclease H-like superfamily/Ribonuclease H"/>
    <property type="match status" value="1"/>
</dbReference>
<evidence type="ECO:0000313" key="3">
    <source>
        <dbReference type="EMBL" id="KAF4649874.1"/>
    </source>
</evidence>
<accession>A0A7J6KSN3</accession>
<dbReference type="EMBL" id="JAAPAO010001401">
    <property type="protein sequence ID" value="KAF4649874.1"/>
    <property type="molecule type" value="Genomic_DNA"/>
</dbReference>
<proteinExistence type="predicted"/>
<dbReference type="Proteomes" id="UP000591131">
    <property type="component" value="Unassembled WGS sequence"/>
</dbReference>
<feature type="non-terminal residue" evidence="3">
    <location>
        <position position="1"/>
    </location>
</feature>
<feature type="domain" description="Integrase catalytic" evidence="2">
    <location>
        <begin position="749"/>
        <end position="910"/>
    </location>
</feature>
<evidence type="ECO:0000259" key="2">
    <source>
        <dbReference type="PROSITE" id="PS50994"/>
    </source>
</evidence>
<dbReference type="PROSITE" id="PS50994">
    <property type="entry name" value="INTEGRASE"/>
    <property type="match status" value="1"/>
</dbReference>
<keyword evidence="4" id="KW-1185">Reference proteome</keyword>
<name>A0A7J6KSN3_PERCH</name>
<comment type="caution">
    <text evidence="3">The sequence shown here is derived from an EMBL/GenBank/DDBJ whole genome shotgun (WGS) entry which is preliminary data.</text>
</comment>
<dbReference type="InterPro" id="IPR012337">
    <property type="entry name" value="RNaseH-like_sf"/>
</dbReference>
<dbReference type="InterPro" id="IPR036397">
    <property type="entry name" value="RNaseH_sf"/>
</dbReference>
<evidence type="ECO:0000256" key="1">
    <source>
        <dbReference type="SAM" id="MobiDB-lite"/>
    </source>
</evidence>
<dbReference type="InterPro" id="IPR001584">
    <property type="entry name" value="Integrase_cat-core"/>
</dbReference>
<dbReference type="InterPro" id="IPR041588">
    <property type="entry name" value="Integrase_H2C2"/>
</dbReference>
<dbReference type="SUPFAM" id="SSF56672">
    <property type="entry name" value="DNA/RNA polymerases"/>
    <property type="match status" value="1"/>
</dbReference>
<reference evidence="3 4" key="1">
    <citation type="submission" date="2020-04" db="EMBL/GenBank/DDBJ databases">
        <title>Perkinsus chesapeaki whole genome sequence.</title>
        <authorList>
            <person name="Bogema D.R."/>
        </authorList>
    </citation>
    <scope>NUCLEOTIDE SEQUENCE [LARGE SCALE GENOMIC DNA]</scope>
    <source>
        <strain evidence="3">ATCC PRA-425</strain>
    </source>
</reference>